<comment type="caution">
    <text evidence="3">The sequence shown here is derived from an EMBL/GenBank/DDBJ whole genome shotgun (WGS) entry which is preliminary data.</text>
</comment>
<dbReference type="Pfam" id="PF13351">
    <property type="entry name" value="DUF4099"/>
    <property type="match status" value="1"/>
</dbReference>
<feature type="compositionally biased region" description="Polar residues" evidence="1">
    <location>
        <begin position="397"/>
        <end position="409"/>
    </location>
</feature>
<evidence type="ECO:0000259" key="2">
    <source>
        <dbReference type="Pfam" id="PF13351"/>
    </source>
</evidence>
<dbReference type="EMBL" id="SNWI01000005">
    <property type="protein sequence ID" value="TDO01393.1"/>
    <property type="molecule type" value="Genomic_DNA"/>
</dbReference>
<protein>
    <submittedName>
        <fullName evidence="3">Uncharacterized protein DUF3945</fullName>
    </submittedName>
</protein>
<sequence>MTKFKLEEIPVDDMQALGLHDGQNLLLDNTQLEHLLSGNITQFVQLNNVKIENDNKVSLDAKLSLRRKPDGSAGLFIHPIYKDLKQHPDLSPEENQAFAKGGVYSKTTAAYGKIISHGEAPFEFDEGNKESYYVELEKQNGEKKFVWGIGLKSALESSRHEIGDQVQLSVTGKEQVKTQDKKGNWIEAERLGWNIKPIEQSKKKEHAVIYEYDPETKSFVSLPQEYVKHIEEINGMPLTEEQKRRYKEGKKLTMPDGTSVQASPASTDLIRSDKNLLILSMVLDGGLSYMLYRGVKAIENKGKKMQQRENEYSKGYEDALKKVQTDLERKQARFPNDKTIAQDINIVKQESTRISPSNTAGRNIESNGVNDPELVKDARERNQKNQTTGAGIITKPAVNSENTGTKQKR</sequence>
<proteinExistence type="predicted"/>
<name>A0A4R6H0A3_9BACT</name>
<dbReference type="RefSeq" id="WP_166642924.1">
    <property type="nucleotide sequence ID" value="NZ_SNWI01000005.1"/>
</dbReference>
<reference evidence="3 4" key="1">
    <citation type="submission" date="2019-03" db="EMBL/GenBank/DDBJ databases">
        <title>Freshwater and sediment microbial communities from various areas in North America, analyzing microbe dynamics in response to fracking.</title>
        <authorList>
            <person name="Lamendella R."/>
        </authorList>
    </citation>
    <scope>NUCLEOTIDE SEQUENCE [LARGE SCALE GENOMIC DNA]</scope>
    <source>
        <strain evidence="3 4">114D</strain>
    </source>
</reference>
<feature type="compositionally biased region" description="Polar residues" evidence="1">
    <location>
        <begin position="352"/>
        <end position="369"/>
    </location>
</feature>
<dbReference type="Proteomes" id="UP000294848">
    <property type="component" value="Unassembled WGS sequence"/>
</dbReference>
<evidence type="ECO:0000313" key="4">
    <source>
        <dbReference type="Proteomes" id="UP000294848"/>
    </source>
</evidence>
<feature type="domain" description="DUF4099" evidence="2">
    <location>
        <begin position="4"/>
        <end position="85"/>
    </location>
</feature>
<feature type="compositionally biased region" description="Basic and acidic residues" evidence="1">
    <location>
        <begin position="373"/>
        <end position="383"/>
    </location>
</feature>
<dbReference type="AlphaFoldDB" id="A0A4R6H0A3"/>
<dbReference type="InterPro" id="IPR025343">
    <property type="entry name" value="DUF4099"/>
</dbReference>
<evidence type="ECO:0000313" key="3">
    <source>
        <dbReference type="EMBL" id="TDO01393.1"/>
    </source>
</evidence>
<evidence type="ECO:0000256" key="1">
    <source>
        <dbReference type="SAM" id="MobiDB-lite"/>
    </source>
</evidence>
<feature type="region of interest" description="Disordered" evidence="1">
    <location>
        <begin position="352"/>
        <end position="409"/>
    </location>
</feature>
<organism evidence="3 4">
    <name type="scientific">Sunxiuqinia elliptica</name>
    <dbReference type="NCBI Taxonomy" id="655355"/>
    <lineage>
        <taxon>Bacteria</taxon>
        <taxon>Pseudomonadati</taxon>
        <taxon>Bacteroidota</taxon>
        <taxon>Bacteroidia</taxon>
        <taxon>Marinilabiliales</taxon>
        <taxon>Prolixibacteraceae</taxon>
        <taxon>Sunxiuqinia</taxon>
    </lineage>
</organism>
<gene>
    <name evidence="3" type="ORF">DET52_105252</name>
</gene>
<accession>A0A4R6H0A3</accession>